<protein>
    <recommendedName>
        <fullName evidence="8">4-hydroxybenzoate polyprenyltransferase</fullName>
    </recommendedName>
</protein>
<evidence type="ECO:0000256" key="1">
    <source>
        <dbReference type="ARBA" id="ARBA00004651"/>
    </source>
</evidence>
<dbReference type="GO" id="GO:0016765">
    <property type="term" value="F:transferase activity, transferring alkyl or aryl (other than methyl) groups"/>
    <property type="evidence" value="ECO:0007669"/>
    <property type="project" value="InterPro"/>
</dbReference>
<reference evidence="6 7" key="1">
    <citation type="submission" date="2017-11" db="EMBL/GenBank/DDBJ databases">
        <title>Isolation and Characterization of Methanofollis Species from Methane Seep Offshore SW Taiwan.</title>
        <authorList>
            <person name="Teng N.-H."/>
            <person name="Lai M.-C."/>
            <person name="Chen S.-C."/>
        </authorList>
    </citation>
    <scope>NUCLEOTIDE SEQUENCE [LARGE SCALE GENOMIC DNA]</scope>
    <source>
        <strain evidence="6 7">FWC-SCC2</strain>
    </source>
</reference>
<evidence type="ECO:0000313" key="6">
    <source>
        <dbReference type="EMBL" id="TAJ45407.1"/>
    </source>
</evidence>
<evidence type="ECO:0000256" key="5">
    <source>
        <dbReference type="SAM" id="Phobius"/>
    </source>
</evidence>
<feature type="transmembrane region" description="Helical" evidence="5">
    <location>
        <begin position="147"/>
        <end position="166"/>
    </location>
</feature>
<gene>
    <name evidence="6" type="ORF">CUJ86_01310</name>
</gene>
<keyword evidence="3 5" id="KW-1133">Transmembrane helix</keyword>
<evidence type="ECO:0008006" key="8">
    <source>
        <dbReference type="Google" id="ProtNLM"/>
    </source>
</evidence>
<dbReference type="EMBL" id="PGCL01000001">
    <property type="protein sequence ID" value="TAJ45407.1"/>
    <property type="molecule type" value="Genomic_DNA"/>
</dbReference>
<feature type="transmembrane region" description="Helical" evidence="5">
    <location>
        <begin position="219"/>
        <end position="241"/>
    </location>
</feature>
<sequence length="280" mass="29646">MRAGSEQTMAPLDGYRRMLRTGDWIRFYPLFPLVGALCAAGLSPRLLPVFVIFVLVTAYGFAVNNLADAAIDRRHAGKMAAGTNPCADGTLGRREAWLFCALLAALPLALALFMTPAGWVFTLASLAALTAYSVRPLRLKDRFGVDILCHGLMFGGLPFYAGYTLAGGAVPPLLSLPTAGALIATLVCCEALVVHEVLDYEQDAGTTPTTVVGIGRMGGVYAVAFLVALSVAALEAAAALFPLPLPVHAATFAFLVLYPVWGLRRLLPQVRSPGSRGSWP</sequence>
<dbReference type="InterPro" id="IPR050475">
    <property type="entry name" value="Prenyltransferase_related"/>
</dbReference>
<evidence type="ECO:0000256" key="3">
    <source>
        <dbReference type="ARBA" id="ARBA00022989"/>
    </source>
</evidence>
<dbReference type="PANTHER" id="PTHR42723:SF1">
    <property type="entry name" value="CHLOROPHYLL SYNTHASE, CHLOROPLASTIC"/>
    <property type="match status" value="1"/>
</dbReference>
<comment type="subcellular location">
    <subcellularLocation>
        <location evidence="1">Cell membrane</location>
        <topology evidence="1">Multi-pass membrane protein</topology>
    </subcellularLocation>
</comment>
<dbReference type="InterPro" id="IPR044878">
    <property type="entry name" value="UbiA_sf"/>
</dbReference>
<evidence type="ECO:0000313" key="7">
    <source>
        <dbReference type="Proteomes" id="UP000292580"/>
    </source>
</evidence>
<dbReference type="Gene3D" id="1.10.357.140">
    <property type="entry name" value="UbiA prenyltransferase"/>
    <property type="match status" value="1"/>
</dbReference>
<feature type="transmembrane region" description="Helical" evidence="5">
    <location>
        <begin position="178"/>
        <end position="198"/>
    </location>
</feature>
<comment type="caution">
    <text evidence="6">The sequence shown here is derived from an EMBL/GenBank/DDBJ whole genome shotgun (WGS) entry which is preliminary data.</text>
</comment>
<feature type="transmembrane region" description="Helical" evidence="5">
    <location>
        <begin position="25"/>
        <end position="43"/>
    </location>
</feature>
<dbReference type="InterPro" id="IPR000537">
    <property type="entry name" value="UbiA_prenyltransferase"/>
</dbReference>
<organism evidence="6 7">
    <name type="scientific">Methanofollis fontis</name>
    <dbReference type="NCBI Taxonomy" id="2052832"/>
    <lineage>
        <taxon>Archaea</taxon>
        <taxon>Methanobacteriati</taxon>
        <taxon>Methanobacteriota</taxon>
        <taxon>Stenosarchaea group</taxon>
        <taxon>Methanomicrobia</taxon>
        <taxon>Methanomicrobiales</taxon>
        <taxon>Methanomicrobiaceae</taxon>
        <taxon>Methanofollis</taxon>
    </lineage>
</organism>
<evidence type="ECO:0000256" key="4">
    <source>
        <dbReference type="ARBA" id="ARBA00023136"/>
    </source>
</evidence>
<dbReference type="Pfam" id="PF01040">
    <property type="entry name" value="UbiA"/>
    <property type="match status" value="1"/>
</dbReference>
<evidence type="ECO:0000256" key="2">
    <source>
        <dbReference type="ARBA" id="ARBA00022692"/>
    </source>
</evidence>
<feature type="transmembrane region" description="Helical" evidence="5">
    <location>
        <begin position="119"/>
        <end position="135"/>
    </location>
</feature>
<feature type="transmembrane region" description="Helical" evidence="5">
    <location>
        <begin position="49"/>
        <end position="71"/>
    </location>
</feature>
<feature type="transmembrane region" description="Helical" evidence="5">
    <location>
        <begin position="96"/>
        <end position="113"/>
    </location>
</feature>
<name>A0A483CV93_9EURY</name>
<keyword evidence="2 5" id="KW-0812">Transmembrane</keyword>
<keyword evidence="7" id="KW-1185">Reference proteome</keyword>
<dbReference type="PANTHER" id="PTHR42723">
    <property type="entry name" value="CHLOROPHYLL SYNTHASE"/>
    <property type="match status" value="1"/>
</dbReference>
<dbReference type="GO" id="GO:0005886">
    <property type="term" value="C:plasma membrane"/>
    <property type="evidence" value="ECO:0007669"/>
    <property type="project" value="UniProtKB-SubCell"/>
</dbReference>
<accession>A0A483CV93</accession>
<proteinExistence type="predicted"/>
<keyword evidence="4 5" id="KW-0472">Membrane</keyword>
<dbReference type="Proteomes" id="UP000292580">
    <property type="component" value="Unassembled WGS sequence"/>
</dbReference>
<feature type="transmembrane region" description="Helical" evidence="5">
    <location>
        <begin position="247"/>
        <end position="267"/>
    </location>
</feature>
<dbReference type="AlphaFoldDB" id="A0A483CV93"/>